<dbReference type="InterPro" id="IPR016667">
    <property type="entry name" value="Caps_polysacc_synth_CpsB/CapC"/>
</dbReference>
<dbReference type="EMBL" id="LMTR01000011">
    <property type="protein sequence ID" value="KWT72408.1"/>
    <property type="molecule type" value="Genomic_DNA"/>
</dbReference>
<dbReference type="PATRIC" id="fig|121290.4.peg.1422"/>
<dbReference type="STRING" id="121290.APY04_0099"/>
<reference evidence="6 7" key="1">
    <citation type="submission" date="2015-10" db="EMBL/GenBank/DDBJ databases">
        <title>Transcriptomic analysis of a linuron degrading triple-species bacterial consortium.</title>
        <authorList>
            <person name="Albers P."/>
        </authorList>
    </citation>
    <scope>NUCLEOTIDE SEQUENCE [LARGE SCALE GENOMIC DNA]</scope>
    <source>
        <strain evidence="6 7">WDL6</strain>
    </source>
</reference>
<dbReference type="GO" id="GO:0004725">
    <property type="term" value="F:protein tyrosine phosphatase activity"/>
    <property type="evidence" value="ECO:0007669"/>
    <property type="project" value="UniProtKB-EC"/>
</dbReference>
<evidence type="ECO:0000256" key="1">
    <source>
        <dbReference type="ARBA" id="ARBA00005750"/>
    </source>
</evidence>
<organism evidence="6 7">
    <name type="scientific">Hyphomicrobium sulfonivorans</name>
    <dbReference type="NCBI Taxonomy" id="121290"/>
    <lineage>
        <taxon>Bacteria</taxon>
        <taxon>Pseudomonadati</taxon>
        <taxon>Pseudomonadota</taxon>
        <taxon>Alphaproteobacteria</taxon>
        <taxon>Hyphomicrobiales</taxon>
        <taxon>Hyphomicrobiaceae</taxon>
        <taxon>Hyphomicrobium</taxon>
    </lineage>
</organism>
<evidence type="ECO:0000313" key="6">
    <source>
        <dbReference type="EMBL" id="KWT72408.1"/>
    </source>
</evidence>
<feature type="region of interest" description="Disordered" evidence="5">
    <location>
        <begin position="220"/>
        <end position="241"/>
    </location>
</feature>
<dbReference type="Proteomes" id="UP000059074">
    <property type="component" value="Unassembled WGS sequence"/>
</dbReference>
<keyword evidence="7" id="KW-1185">Reference proteome</keyword>
<dbReference type="GO" id="GO:0030145">
    <property type="term" value="F:manganese ion binding"/>
    <property type="evidence" value="ECO:0007669"/>
    <property type="project" value="InterPro"/>
</dbReference>
<name>A0A109BP76_HYPSL</name>
<comment type="similarity">
    <text evidence="1">Belongs to the metallo-dependent hydrolases superfamily. CpsB/CapC family.</text>
</comment>
<dbReference type="AlphaFoldDB" id="A0A109BP76"/>
<dbReference type="PANTHER" id="PTHR39181:SF1">
    <property type="entry name" value="TYROSINE-PROTEIN PHOSPHATASE YWQE"/>
    <property type="match status" value="1"/>
</dbReference>
<dbReference type="EC" id="3.1.3.48" evidence="2"/>
<accession>A0A109BP76</accession>
<evidence type="ECO:0000256" key="2">
    <source>
        <dbReference type="ARBA" id="ARBA00013064"/>
    </source>
</evidence>
<evidence type="ECO:0000256" key="5">
    <source>
        <dbReference type="SAM" id="MobiDB-lite"/>
    </source>
</evidence>
<comment type="catalytic activity">
    <reaction evidence="4">
        <text>O-phospho-L-tyrosyl-[protein] + H2O = L-tyrosyl-[protein] + phosphate</text>
        <dbReference type="Rhea" id="RHEA:10684"/>
        <dbReference type="Rhea" id="RHEA-COMP:10136"/>
        <dbReference type="Rhea" id="RHEA-COMP:20101"/>
        <dbReference type="ChEBI" id="CHEBI:15377"/>
        <dbReference type="ChEBI" id="CHEBI:43474"/>
        <dbReference type="ChEBI" id="CHEBI:46858"/>
        <dbReference type="ChEBI" id="CHEBI:61978"/>
        <dbReference type="EC" id="3.1.3.48"/>
    </reaction>
</comment>
<dbReference type="Pfam" id="PF19567">
    <property type="entry name" value="CpsB_CapC"/>
    <property type="match status" value="1"/>
</dbReference>
<evidence type="ECO:0000313" key="7">
    <source>
        <dbReference type="Proteomes" id="UP000059074"/>
    </source>
</evidence>
<dbReference type="PANTHER" id="PTHR39181">
    <property type="entry name" value="TYROSINE-PROTEIN PHOSPHATASE YWQE"/>
    <property type="match status" value="1"/>
</dbReference>
<proteinExistence type="inferred from homology"/>
<dbReference type="PIRSF" id="PIRSF016557">
    <property type="entry name" value="Caps_synth_CpsB"/>
    <property type="match status" value="1"/>
</dbReference>
<dbReference type="SUPFAM" id="SSF89550">
    <property type="entry name" value="PHP domain-like"/>
    <property type="match status" value="1"/>
</dbReference>
<dbReference type="InterPro" id="IPR016195">
    <property type="entry name" value="Pol/histidinol_Pase-like"/>
</dbReference>
<comment type="caution">
    <text evidence="6">The sequence shown here is derived from an EMBL/GenBank/DDBJ whole genome shotgun (WGS) entry which is preliminary data.</text>
</comment>
<evidence type="ECO:0000256" key="4">
    <source>
        <dbReference type="ARBA" id="ARBA00051722"/>
    </source>
</evidence>
<dbReference type="Gene3D" id="3.20.20.140">
    <property type="entry name" value="Metal-dependent hydrolases"/>
    <property type="match status" value="1"/>
</dbReference>
<evidence type="ECO:0000256" key="3">
    <source>
        <dbReference type="ARBA" id="ARBA00022801"/>
    </source>
</evidence>
<keyword evidence="3 6" id="KW-0378">Hydrolase</keyword>
<gene>
    <name evidence="6" type="ORF">APY04_0099</name>
</gene>
<protein>
    <recommendedName>
        <fullName evidence="2">protein-tyrosine-phosphatase</fullName>
        <ecNumber evidence="2">3.1.3.48</ecNumber>
    </recommendedName>
</protein>
<sequence length="254" mass="28100">MDVALEMARAFVADGITVVACTPHILPGLYANTGADILRRVEWLQGVLDDHAIPLRVVAGADNHMVPDFVAGLHSGHLLSLHNSRYVLVEPPHHNAPPRIEEFFFDLLAHGYVPVLTHPERLSWINQRYSAIEKLADAGVWMQITAGSVLGTFGRGARHWAERMLDEGRAHIFATDAHDVTKRPPQLSAALQMVADRVGRAEAENLFFVRPKGILLNEPPSALPMPVHRKPTNSATRADTTTAGRARGFWRIFQ</sequence>
<dbReference type="RefSeq" id="WP_198150993.1">
    <property type="nucleotide sequence ID" value="NZ_LMTR01000011.1"/>
</dbReference>